<feature type="non-terminal residue" evidence="2">
    <location>
        <position position="1"/>
    </location>
</feature>
<evidence type="ECO:0000313" key="2">
    <source>
        <dbReference type="EMBL" id="MCI46810.1"/>
    </source>
</evidence>
<evidence type="ECO:0000256" key="1">
    <source>
        <dbReference type="SAM" id="MobiDB-lite"/>
    </source>
</evidence>
<sequence length="49" mass="5665">CDSRNTKNTNAIQEDDCAIQEDDSRNTNAIQEHEQQVLQKEEGRNDFRG</sequence>
<keyword evidence="3" id="KW-1185">Reference proteome</keyword>
<dbReference type="AlphaFoldDB" id="A0A392SFS3"/>
<dbReference type="EMBL" id="LXQA010363030">
    <property type="protein sequence ID" value="MCI46810.1"/>
    <property type="molecule type" value="Genomic_DNA"/>
</dbReference>
<comment type="caution">
    <text evidence="2">The sequence shown here is derived from an EMBL/GenBank/DDBJ whole genome shotgun (WGS) entry which is preliminary data.</text>
</comment>
<organism evidence="2 3">
    <name type="scientific">Trifolium medium</name>
    <dbReference type="NCBI Taxonomy" id="97028"/>
    <lineage>
        <taxon>Eukaryota</taxon>
        <taxon>Viridiplantae</taxon>
        <taxon>Streptophyta</taxon>
        <taxon>Embryophyta</taxon>
        <taxon>Tracheophyta</taxon>
        <taxon>Spermatophyta</taxon>
        <taxon>Magnoliopsida</taxon>
        <taxon>eudicotyledons</taxon>
        <taxon>Gunneridae</taxon>
        <taxon>Pentapetalae</taxon>
        <taxon>rosids</taxon>
        <taxon>fabids</taxon>
        <taxon>Fabales</taxon>
        <taxon>Fabaceae</taxon>
        <taxon>Papilionoideae</taxon>
        <taxon>50 kb inversion clade</taxon>
        <taxon>NPAAA clade</taxon>
        <taxon>Hologalegina</taxon>
        <taxon>IRL clade</taxon>
        <taxon>Trifolieae</taxon>
        <taxon>Trifolium</taxon>
    </lineage>
</organism>
<feature type="compositionally biased region" description="Polar residues" evidence="1">
    <location>
        <begin position="1"/>
        <end position="12"/>
    </location>
</feature>
<accession>A0A392SFS3</accession>
<feature type="region of interest" description="Disordered" evidence="1">
    <location>
        <begin position="1"/>
        <end position="29"/>
    </location>
</feature>
<reference evidence="2 3" key="1">
    <citation type="journal article" date="2018" name="Front. Plant Sci.">
        <title>Red Clover (Trifolium pratense) and Zigzag Clover (T. medium) - A Picture of Genomic Similarities and Differences.</title>
        <authorList>
            <person name="Dluhosova J."/>
            <person name="Istvanek J."/>
            <person name="Nedelnik J."/>
            <person name="Repkova J."/>
        </authorList>
    </citation>
    <scope>NUCLEOTIDE SEQUENCE [LARGE SCALE GENOMIC DNA]</scope>
    <source>
        <strain evidence="3">cv. 10/8</strain>
        <tissue evidence="2">Leaf</tissue>
    </source>
</reference>
<proteinExistence type="predicted"/>
<evidence type="ECO:0000313" key="3">
    <source>
        <dbReference type="Proteomes" id="UP000265520"/>
    </source>
</evidence>
<protein>
    <submittedName>
        <fullName evidence="2">Uncharacterized protein</fullName>
    </submittedName>
</protein>
<name>A0A392SFS3_9FABA</name>
<dbReference type="Proteomes" id="UP000265520">
    <property type="component" value="Unassembled WGS sequence"/>
</dbReference>